<dbReference type="InterPro" id="IPR000504">
    <property type="entry name" value="RRM_dom"/>
</dbReference>
<feature type="domain" description="RRM" evidence="2">
    <location>
        <begin position="371"/>
        <end position="453"/>
    </location>
</feature>
<dbReference type="AlphaFoldDB" id="A0A8K0H3X0"/>
<dbReference type="Pfam" id="PF00076">
    <property type="entry name" value="RRM_1"/>
    <property type="match status" value="2"/>
</dbReference>
<proteinExistence type="predicted"/>
<dbReference type="FunFam" id="3.30.70.330:FF:000469">
    <property type="entry name" value="Heterogeneous nuclear ribonucleoprotein 1"/>
    <property type="match status" value="1"/>
</dbReference>
<protein>
    <recommendedName>
        <fullName evidence="2">RRM domain-containing protein</fullName>
    </recommendedName>
</protein>
<evidence type="ECO:0000256" key="1">
    <source>
        <dbReference type="PROSITE-ProRule" id="PRU00176"/>
    </source>
</evidence>
<feature type="domain" description="RRM" evidence="2">
    <location>
        <begin position="459"/>
        <end position="537"/>
    </location>
</feature>
<sequence>MGTIHHKNGGQEITREVTGLDMEEEAKAKMALQAGVASSKVLILVGAGLTGSVVLRSGRLSDLLVQLQELLKGVNETEILTNKYDGALIAAQVRQLAQEIRELTLSGPVTIFNGNSTSSGSYASYIMPAAALGVMGYCYMWWKGWSFSDVMFVTKHNMATAVETMSKQLEHVHAALASTKRHLTKRLENLDWKMEEQKETTQLIADDVNEVKSGLSQIDFDVEIIHQMVSGLEGKIELIESKQDMTNSGIWHLCQLAEDLKDGVDTKPFQDVPASIAKHYSTVKFEEKSVKGLQFITEAEESSLIENTTLSSNKDGLDKKFDVEKGPRIMLKTRIYNSYLGLKSDALSDQNDMASKRGDRNPLAGDGASPGKIFIGGLAKDTTIDTFVKYFEKYGEITDSVIMKDRHTGRPRGFGFITYADPIVVDQLIQETHVINGKQVEIKRTIPKGTAQANDFKTKKIFVGGIPTTVTEDEFKSFFSKYGKVVEHELIRDHATKRSRGFGFIVFDNEKVVDNLLADGNMIDMGGTQVEIKKAEPKKASNRAPVPAFGSDSRARPYNDSFSGYGDSFSGFGRGAIDPAPYRSSGGYANRLGDYSGYGNDSDYGGGYGGFGSGGIGGFYGFRGESSFGYSSRFGSYSGGIGGGYGSSGLGAYGRGSGGGYGSYVGSGSGGDYDSGPVASYGGPGGGGLYGGRAGYGGSSRYHPYAR</sequence>
<comment type="caution">
    <text evidence="3">The sequence shown here is derived from an EMBL/GenBank/DDBJ whole genome shotgun (WGS) entry which is preliminary data.</text>
</comment>
<reference evidence="3" key="1">
    <citation type="submission" date="2020-03" db="EMBL/GenBank/DDBJ databases">
        <title>A high-quality chromosome-level genome assembly of a woody plant with both climbing and erect habits, Rhamnella rubrinervis.</title>
        <authorList>
            <person name="Lu Z."/>
            <person name="Yang Y."/>
            <person name="Zhu X."/>
            <person name="Sun Y."/>
        </authorList>
    </citation>
    <scope>NUCLEOTIDE SEQUENCE</scope>
    <source>
        <strain evidence="3">BYM</strain>
        <tissue evidence="3">Leaf</tissue>
    </source>
</reference>
<dbReference type="Pfam" id="PF07889">
    <property type="entry name" value="DUF1664"/>
    <property type="match status" value="1"/>
</dbReference>
<dbReference type="GO" id="GO:0003723">
    <property type="term" value="F:RNA binding"/>
    <property type="evidence" value="ECO:0007669"/>
    <property type="project" value="UniProtKB-UniRule"/>
</dbReference>
<gene>
    <name evidence="3" type="ORF">FNV43_RR14982</name>
</gene>
<dbReference type="InterPro" id="IPR012458">
    <property type="entry name" value="DUF1664"/>
</dbReference>
<dbReference type="Gene3D" id="3.30.70.330">
    <property type="match status" value="2"/>
</dbReference>
<evidence type="ECO:0000313" key="4">
    <source>
        <dbReference type="Proteomes" id="UP000796880"/>
    </source>
</evidence>
<organism evidence="3 4">
    <name type="scientific">Rhamnella rubrinervis</name>
    <dbReference type="NCBI Taxonomy" id="2594499"/>
    <lineage>
        <taxon>Eukaryota</taxon>
        <taxon>Viridiplantae</taxon>
        <taxon>Streptophyta</taxon>
        <taxon>Embryophyta</taxon>
        <taxon>Tracheophyta</taxon>
        <taxon>Spermatophyta</taxon>
        <taxon>Magnoliopsida</taxon>
        <taxon>eudicotyledons</taxon>
        <taxon>Gunneridae</taxon>
        <taxon>Pentapetalae</taxon>
        <taxon>rosids</taxon>
        <taxon>fabids</taxon>
        <taxon>Rosales</taxon>
        <taxon>Rhamnaceae</taxon>
        <taxon>rhamnoid group</taxon>
        <taxon>Rhamneae</taxon>
        <taxon>Rhamnella</taxon>
    </lineage>
</organism>
<dbReference type="PROSITE" id="PS50102">
    <property type="entry name" value="RRM"/>
    <property type="match status" value="2"/>
</dbReference>
<accession>A0A8K0H3X0</accession>
<dbReference type="SUPFAM" id="SSF54928">
    <property type="entry name" value="RNA-binding domain, RBD"/>
    <property type="match status" value="2"/>
</dbReference>
<dbReference type="Proteomes" id="UP000796880">
    <property type="component" value="Unassembled WGS sequence"/>
</dbReference>
<keyword evidence="4" id="KW-1185">Reference proteome</keyword>
<evidence type="ECO:0000259" key="2">
    <source>
        <dbReference type="PROSITE" id="PS50102"/>
    </source>
</evidence>
<dbReference type="PANTHER" id="PTHR46667">
    <property type="entry name" value="OS05G0182700 PROTEIN"/>
    <property type="match status" value="1"/>
</dbReference>
<name>A0A8K0H3X0_9ROSA</name>
<dbReference type="EMBL" id="VOIH02000006">
    <property type="protein sequence ID" value="KAF3445287.1"/>
    <property type="molecule type" value="Genomic_DNA"/>
</dbReference>
<dbReference type="PANTHER" id="PTHR46667:SF1">
    <property type="entry name" value="OS09G0482740 PROTEIN"/>
    <property type="match status" value="1"/>
</dbReference>
<evidence type="ECO:0000313" key="3">
    <source>
        <dbReference type="EMBL" id="KAF3445287.1"/>
    </source>
</evidence>
<dbReference type="SMART" id="SM00360">
    <property type="entry name" value="RRM"/>
    <property type="match status" value="2"/>
</dbReference>
<dbReference type="OrthoDB" id="544175at2759"/>
<dbReference type="FunFam" id="3.30.70.330:FF:000051">
    <property type="entry name" value="Heterogeneous nuclear ribonucleoprotein 1"/>
    <property type="match status" value="1"/>
</dbReference>
<dbReference type="InterPro" id="IPR012677">
    <property type="entry name" value="Nucleotide-bd_a/b_plait_sf"/>
</dbReference>
<dbReference type="InterPro" id="IPR035979">
    <property type="entry name" value="RBD_domain_sf"/>
</dbReference>
<keyword evidence="1" id="KW-0694">RNA-binding</keyword>